<dbReference type="Pfam" id="PF12902">
    <property type="entry name" value="Ferritin-like"/>
    <property type="match status" value="1"/>
</dbReference>
<reference evidence="3" key="1">
    <citation type="journal article" date="2019" name="Int. J. Syst. Evol. Microbiol.">
        <title>The Global Catalogue of Microorganisms (GCM) 10K type strain sequencing project: providing services to taxonomists for standard genome sequencing and annotation.</title>
        <authorList>
            <consortium name="The Broad Institute Genomics Platform"/>
            <consortium name="The Broad Institute Genome Sequencing Center for Infectious Disease"/>
            <person name="Wu L."/>
            <person name="Ma J."/>
        </authorList>
    </citation>
    <scope>NUCLEOTIDE SEQUENCE [LARGE SCALE GENOMIC DNA]</scope>
    <source>
        <strain evidence="3">CGMCC 4.7466</strain>
    </source>
</reference>
<gene>
    <name evidence="2" type="ORF">ACFPFU_09520</name>
</gene>
<dbReference type="PANTHER" id="PTHR34400">
    <property type="match status" value="1"/>
</dbReference>
<dbReference type="InterPro" id="IPR026820">
    <property type="entry name" value="VioB/RebD_dom"/>
</dbReference>
<name>A0ABV9T0W7_9BACT</name>
<dbReference type="InterPro" id="IPR009078">
    <property type="entry name" value="Ferritin-like_SF"/>
</dbReference>
<protein>
    <submittedName>
        <fullName evidence="2">Ferritin-like protein</fullName>
    </submittedName>
</protein>
<accession>A0ABV9T0W7</accession>
<dbReference type="InterPro" id="IPR012347">
    <property type="entry name" value="Ferritin-like"/>
</dbReference>
<dbReference type="Gene3D" id="1.20.1260.10">
    <property type="match status" value="1"/>
</dbReference>
<organism evidence="2 3">
    <name type="scientific">Negadavirga shengliensis</name>
    <dbReference type="NCBI Taxonomy" id="1389218"/>
    <lineage>
        <taxon>Bacteria</taxon>
        <taxon>Pseudomonadati</taxon>
        <taxon>Bacteroidota</taxon>
        <taxon>Cytophagia</taxon>
        <taxon>Cytophagales</taxon>
        <taxon>Cyclobacteriaceae</taxon>
        <taxon>Negadavirga</taxon>
    </lineage>
</organism>
<feature type="domain" description="Iminophenyl-pyruvate dimer synthase" evidence="1">
    <location>
        <begin position="25"/>
        <end position="234"/>
    </location>
</feature>
<comment type="caution">
    <text evidence="2">The sequence shown here is derived from an EMBL/GenBank/DDBJ whole genome shotgun (WGS) entry which is preliminary data.</text>
</comment>
<dbReference type="Proteomes" id="UP001595818">
    <property type="component" value="Unassembled WGS sequence"/>
</dbReference>
<dbReference type="PANTHER" id="PTHR34400:SF4">
    <property type="entry name" value="MEMBRANE PROTEIN"/>
    <property type="match status" value="1"/>
</dbReference>
<proteinExistence type="predicted"/>
<dbReference type="EMBL" id="JBHSJJ010000004">
    <property type="protein sequence ID" value="MFC4871925.1"/>
    <property type="molecule type" value="Genomic_DNA"/>
</dbReference>
<evidence type="ECO:0000313" key="3">
    <source>
        <dbReference type="Proteomes" id="UP001595818"/>
    </source>
</evidence>
<dbReference type="SUPFAM" id="SSF47240">
    <property type="entry name" value="Ferritin-like"/>
    <property type="match status" value="1"/>
</dbReference>
<dbReference type="RefSeq" id="WP_377063850.1">
    <property type="nucleotide sequence ID" value="NZ_JBHSJJ010000004.1"/>
</dbReference>
<sequence>MLKLHPQYIASLQTAERLPELFPLVQNAIELEHSTIPPYLTAMFSIKPNTEGSIWNILHSIVIEEMLHMTIASNILNALGGQPKIDLPNFVPEYPSPLPMGIGDGLRVNLEKLTKDVVKNTFMVIEEPEDPLEFPIKKMDLFAAGVPVEYSTIGEFYEALKQKIDEIAPDELPGDPEKQVTSGFFDKSVLFPILTKQDAINAIDIIVEQGEGTSTSPIDFEGEIAHYYRFEEIYVGRALVKDDSVETGYSFSGEEITFDPANIQPLFPNTKASMLAPGSEERRRIDEFNAAYASLLKGLHDTFNGHPEKLNNTIGIMFDIKLLGEKLCATVFPGKPGYTIGPSFDYQK</sequence>
<evidence type="ECO:0000259" key="1">
    <source>
        <dbReference type="Pfam" id="PF12902"/>
    </source>
</evidence>
<evidence type="ECO:0000313" key="2">
    <source>
        <dbReference type="EMBL" id="MFC4871925.1"/>
    </source>
</evidence>
<keyword evidence="3" id="KW-1185">Reference proteome</keyword>